<proteinExistence type="predicted"/>
<gene>
    <name evidence="1" type="ORF">SSGG_01296</name>
</gene>
<dbReference type="AlphaFoldDB" id="D6ASD4"/>
<dbReference type="EMBL" id="DS999644">
    <property type="protein sequence ID" value="EFE73929.2"/>
    <property type="molecule type" value="Genomic_DNA"/>
</dbReference>
<evidence type="ECO:0000313" key="2">
    <source>
        <dbReference type="Proteomes" id="UP000003986"/>
    </source>
</evidence>
<reference evidence="2" key="1">
    <citation type="submission" date="2008-10" db="EMBL/GenBank/DDBJ databases">
        <authorList>
            <person name="Molnar K."/>
        </authorList>
    </citation>
    <scope>NUCLEOTIDE SEQUENCE [LARGE SCALE GENOMIC DNA]</scope>
    <source>
        <strain evidence="2">NRRL 15998</strain>
    </source>
</reference>
<protein>
    <submittedName>
        <fullName evidence="1">Predicted protein</fullName>
    </submittedName>
</protein>
<name>D6ASD4_STRFL</name>
<sequence length="40" mass="4448">MRWSVAIEPVTAIRTGRLLLRKAKGRECALRDDVTVHATG</sequence>
<dbReference type="Proteomes" id="UP000003986">
    <property type="component" value="Unassembled WGS sequence"/>
</dbReference>
<evidence type="ECO:0000313" key="1">
    <source>
        <dbReference type="EMBL" id="EFE73929.2"/>
    </source>
</evidence>
<accession>D6ASD4</accession>
<organism evidence="1 2">
    <name type="scientific">Streptomyces filamentosus NRRL 15998</name>
    <dbReference type="NCBI Taxonomy" id="457431"/>
    <lineage>
        <taxon>Bacteria</taxon>
        <taxon>Bacillati</taxon>
        <taxon>Actinomycetota</taxon>
        <taxon>Actinomycetes</taxon>
        <taxon>Kitasatosporales</taxon>
        <taxon>Streptomycetaceae</taxon>
        <taxon>Streptomyces</taxon>
    </lineage>
</organism>
<reference evidence="2" key="2">
    <citation type="submission" date="2008-12" db="EMBL/GenBank/DDBJ databases">
        <title>Annotation of Streptomyces roseosporus strain NRRL 15998.</title>
        <authorList>
            <consortium name="The Broad Institute Genome Sequencing Platform"/>
            <consortium name="Broad Institute Microbial Sequencing Center"/>
            <person name="Fischbach M."/>
            <person name="Ward D."/>
            <person name="Young S."/>
            <person name="Kodira C.D."/>
            <person name="Zeng Q."/>
            <person name="Koehrsen M."/>
            <person name="Godfrey P."/>
            <person name="Alvarado L."/>
            <person name="Berlin A.M."/>
            <person name="Borenstein D."/>
            <person name="Chen Z."/>
            <person name="Engels R."/>
            <person name="Freedman E."/>
            <person name="Gellesch M."/>
            <person name="Goldberg J."/>
            <person name="Griggs A."/>
            <person name="Gujja S."/>
            <person name="Heiman D.I."/>
            <person name="Hepburn T.A."/>
            <person name="Howarth C."/>
            <person name="Jen D."/>
            <person name="Larson L."/>
            <person name="Lewis B."/>
            <person name="Mehta T."/>
            <person name="Park D."/>
            <person name="Pearson M."/>
            <person name="Roberts A."/>
            <person name="Saif S."/>
            <person name="Shea T.D."/>
            <person name="Shenoy N."/>
            <person name="Sisk P."/>
            <person name="Stolte C."/>
            <person name="Sykes S.N."/>
            <person name="Walk T."/>
            <person name="White J."/>
            <person name="Yandava C."/>
            <person name="Straight P."/>
            <person name="Clardy J."/>
            <person name="Hung D."/>
            <person name="Kolter R."/>
            <person name="Mekalanos J."/>
            <person name="Walker S."/>
            <person name="Walsh C.T."/>
            <person name="Wieland B.L.C."/>
            <person name="Ilzarbe M."/>
            <person name="Galagan J."/>
            <person name="Nusbaum C."/>
            <person name="Birren B."/>
        </authorList>
    </citation>
    <scope>NUCLEOTIDE SEQUENCE [LARGE SCALE GENOMIC DNA]</scope>
    <source>
        <strain evidence="2">NRRL 15998</strain>
    </source>
</reference>